<evidence type="ECO:0000313" key="1">
    <source>
        <dbReference type="EMBL" id="KAJ1131218.1"/>
    </source>
</evidence>
<evidence type="ECO:0000313" key="2">
    <source>
        <dbReference type="Proteomes" id="UP001066276"/>
    </source>
</evidence>
<dbReference type="AlphaFoldDB" id="A0AAV7PZB7"/>
<dbReference type="Proteomes" id="UP001066276">
    <property type="component" value="Chromosome 7"/>
</dbReference>
<keyword evidence="2" id="KW-1185">Reference proteome</keyword>
<proteinExistence type="predicted"/>
<organism evidence="1 2">
    <name type="scientific">Pleurodeles waltl</name>
    <name type="common">Iberian ribbed newt</name>
    <dbReference type="NCBI Taxonomy" id="8319"/>
    <lineage>
        <taxon>Eukaryota</taxon>
        <taxon>Metazoa</taxon>
        <taxon>Chordata</taxon>
        <taxon>Craniata</taxon>
        <taxon>Vertebrata</taxon>
        <taxon>Euteleostomi</taxon>
        <taxon>Amphibia</taxon>
        <taxon>Batrachia</taxon>
        <taxon>Caudata</taxon>
        <taxon>Salamandroidea</taxon>
        <taxon>Salamandridae</taxon>
        <taxon>Pleurodelinae</taxon>
        <taxon>Pleurodeles</taxon>
    </lineage>
</organism>
<sequence length="124" mass="12996">MSGLPGATSEPTHSVCALSGGGRGTIDGRFISPEGETCSDAAFLLVCPSGGNLFVRPPLRTGCARLSRAAPTLRVIRAGAALRHITSVSRVCARILSRSSLFTAGTLATSAYHSNLDKEKRLRR</sequence>
<name>A0AAV7PZB7_PLEWA</name>
<protein>
    <submittedName>
        <fullName evidence="1">Uncharacterized protein</fullName>
    </submittedName>
</protein>
<reference evidence="1" key="1">
    <citation type="journal article" date="2022" name="bioRxiv">
        <title>Sequencing and chromosome-scale assembly of the giantPleurodeles waltlgenome.</title>
        <authorList>
            <person name="Brown T."/>
            <person name="Elewa A."/>
            <person name="Iarovenko S."/>
            <person name="Subramanian E."/>
            <person name="Araus A.J."/>
            <person name="Petzold A."/>
            <person name="Susuki M."/>
            <person name="Suzuki K.-i.T."/>
            <person name="Hayashi T."/>
            <person name="Toyoda A."/>
            <person name="Oliveira C."/>
            <person name="Osipova E."/>
            <person name="Leigh N.D."/>
            <person name="Simon A."/>
            <person name="Yun M.H."/>
        </authorList>
    </citation>
    <scope>NUCLEOTIDE SEQUENCE</scope>
    <source>
        <strain evidence="1">20211129_DDA</strain>
        <tissue evidence="1">Liver</tissue>
    </source>
</reference>
<dbReference type="EMBL" id="JANPWB010000011">
    <property type="protein sequence ID" value="KAJ1131218.1"/>
    <property type="molecule type" value="Genomic_DNA"/>
</dbReference>
<comment type="caution">
    <text evidence="1">The sequence shown here is derived from an EMBL/GenBank/DDBJ whole genome shotgun (WGS) entry which is preliminary data.</text>
</comment>
<gene>
    <name evidence="1" type="ORF">NDU88_009557</name>
</gene>
<accession>A0AAV7PZB7</accession>